<feature type="region of interest" description="Disordered" evidence="1">
    <location>
        <begin position="550"/>
        <end position="622"/>
    </location>
</feature>
<name>A0A0C9T0X1_PLICR</name>
<protein>
    <submittedName>
        <fullName evidence="2">Unplaced genomic scaffold PLICRscaffold_118, whole genome shotgun sequence</fullName>
    </submittedName>
</protein>
<reference evidence="2 3" key="1">
    <citation type="submission" date="2014-06" db="EMBL/GenBank/DDBJ databases">
        <title>Evolutionary Origins and Diversification of the Mycorrhizal Mutualists.</title>
        <authorList>
            <consortium name="DOE Joint Genome Institute"/>
            <consortium name="Mycorrhizal Genomics Consortium"/>
            <person name="Kohler A."/>
            <person name="Kuo A."/>
            <person name="Nagy L.G."/>
            <person name="Floudas D."/>
            <person name="Copeland A."/>
            <person name="Barry K.W."/>
            <person name="Cichocki N."/>
            <person name="Veneault-Fourrey C."/>
            <person name="LaButti K."/>
            <person name="Lindquist E.A."/>
            <person name="Lipzen A."/>
            <person name="Lundell T."/>
            <person name="Morin E."/>
            <person name="Murat C."/>
            <person name="Riley R."/>
            <person name="Ohm R."/>
            <person name="Sun H."/>
            <person name="Tunlid A."/>
            <person name="Henrissat B."/>
            <person name="Grigoriev I.V."/>
            <person name="Hibbett D.S."/>
            <person name="Martin F."/>
        </authorList>
    </citation>
    <scope>NUCLEOTIDE SEQUENCE [LARGE SCALE GENOMIC DNA]</scope>
    <source>
        <strain evidence="2 3">FD-325 SS-3</strain>
    </source>
</reference>
<dbReference type="OrthoDB" id="3066419at2759"/>
<sequence length="622" mass="70244">MVTYPGSRPPGFKNGPVTDIPRFNGSLGRFDPLFEPQLYSRETLHYAFVPTRAYRLNQIALNKAPPEWWPLHQFWQSAPRPSTMEGCATAKLVAALKNRAELLERDRLKLAQETPAHLATMLTSVNQYPSPEDIDVLAIGRRWEDQVDSYAYIQRSLGLKEAWIRMMNRLKDTEWSWEVPPLPNDRVPQVQAPAMGLWINSAPENIGRWLLHQAVPIFFINRYVPNFDYGNPERRQKRVYPNWLIPQTGLPGPKVPPLKEDWYDLRGKRSIGALSMRDIGELPSGRADADFVQLAGNKSASWVQGYVRPPQETCEPGDKFYEWKHVVIPDEPPAAGTSGPMILSRPGSPAVTEVDSEPVAMERVQNNEGALRWTDKVVIDPLRYPWVRPPPIANWKGQTNYFEEVQMDEVSLDCSFMIYRGGKGRISSGSSAWFDRENGRVLYFDQTLMEVHGLVDPSDSEWGRPVPLIDFRSPAAPYRVYFPSRWMYRKQHPNGGTVGRVRPTPAPEELPPLAGTAPPAHDPAAVESDEDDEEMGISTKRMIYYDPAAATSPEDQDYPRGAPTPERVPDDAERLDYGTPPPLEEFRTGPTEAPPPNPQEDSRMERDSADGRFDANRPGGAP</sequence>
<proteinExistence type="predicted"/>
<dbReference type="EMBL" id="KN832671">
    <property type="protein sequence ID" value="KII82769.1"/>
    <property type="molecule type" value="Genomic_DNA"/>
</dbReference>
<feature type="compositionally biased region" description="Basic and acidic residues" evidence="1">
    <location>
        <begin position="600"/>
        <end position="615"/>
    </location>
</feature>
<accession>A0A0C9T0X1</accession>
<feature type="region of interest" description="Disordered" evidence="1">
    <location>
        <begin position="493"/>
        <end position="535"/>
    </location>
</feature>
<evidence type="ECO:0000313" key="3">
    <source>
        <dbReference type="Proteomes" id="UP000053263"/>
    </source>
</evidence>
<gene>
    <name evidence="2" type="ORF">PLICRDRAFT_181057</name>
</gene>
<feature type="compositionally biased region" description="Basic and acidic residues" evidence="1">
    <location>
        <begin position="567"/>
        <end position="576"/>
    </location>
</feature>
<organism evidence="2 3">
    <name type="scientific">Plicaturopsis crispa FD-325 SS-3</name>
    <dbReference type="NCBI Taxonomy" id="944288"/>
    <lineage>
        <taxon>Eukaryota</taxon>
        <taxon>Fungi</taxon>
        <taxon>Dikarya</taxon>
        <taxon>Basidiomycota</taxon>
        <taxon>Agaricomycotina</taxon>
        <taxon>Agaricomycetes</taxon>
        <taxon>Agaricomycetidae</taxon>
        <taxon>Amylocorticiales</taxon>
        <taxon>Amylocorticiaceae</taxon>
        <taxon>Plicatura</taxon>
        <taxon>Plicaturopsis crispa</taxon>
    </lineage>
</organism>
<dbReference type="AlphaFoldDB" id="A0A0C9T0X1"/>
<keyword evidence="3" id="KW-1185">Reference proteome</keyword>
<evidence type="ECO:0000313" key="2">
    <source>
        <dbReference type="EMBL" id="KII82769.1"/>
    </source>
</evidence>
<evidence type="ECO:0000256" key="1">
    <source>
        <dbReference type="SAM" id="MobiDB-lite"/>
    </source>
</evidence>
<dbReference type="Proteomes" id="UP000053263">
    <property type="component" value="Unassembled WGS sequence"/>
</dbReference>
<dbReference type="HOGENOM" id="CLU_030202_0_0_1"/>